<keyword evidence="2" id="KW-0645">Protease</keyword>
<dbReference type="EMBL" id="LWCA01001652">
    <property type="protein sequence ID" value="OAF64727.1"/>
    <property type="molecule type" value="Genomic_DNA"/>
</dbReference>
<keyword evidence="4" id="KW-0064">Aspartyl protease</keyword>
<evidence type="ECO:0000256" key="3">
    <source>
        <dbReference type="ARBA" id="ARBA00022729"/>
    </source>
</evidence>
<dbReference type="Gene3D" id="2.40.70.10">
    <property type="entry name" value="Acid Proteases"/>
    <property type="match status" value="1"/>
</dbReference>
<dbReference type="Proteomes" id="UP000078046">
    <property type="component" value="Unassembled WGS sequence"/>
</dbReference>
<keyword evidence="6" id="KW-0865">Zymogen</keyword>
<dbReference type="AlphaFoldDB" id="A0A177ART1"/>
<keyword evidence="9" id="KW-1185">Reference proteome</keyword>
<dbReference type="InterPro" id="IPR021109">
    <property type="entry name" value="Peptidase_aspartic_dom_sf"/>
</dbReference>
<dbReference type="InterPro" id="IPR001969">
    <property type="entry name" value="Aspartic_peptidase_AS"/>
</dbReference>
<comment type="similarity">
    <text evidence="1">Belongs to the peptidase A1 family.</text>
</comment>
<dbReference type="GO" id="GO:0004190">
    <property type="term" value="F:aspartic-type endopeptidase activity"/>
    <property type="evidence" value="ECO:0007669"/>
    <property type="project" value="UniProtKB-KW"/>
</dbReference>
<dbReference type="PANTHER" id="PTHR47965:SF12">
    <property type="entry name" value="ASPARTIC PROTEINASE 3-RELATED"/>
    <property type="match status" value="1"/>
</dbReference>
<organism evidence="8 9">
    <name type="scientific">Intoshia linei</name>
    <dbReference type="NCBI Taxonomy" id="1819745"/>
    <lineage>
        <taxon>Eukaryota</taxon>
        <taxon>Metazoa</taxon>
        <taxon>Spiralia</taxon>
        <taxon>Lophotrochozoa</taxon>
        <taxon>Mesozoa</taxon>
        <taxon>Orthonectida</taxon>
        <taxon>Rhopaluridae</taxon>
        <taxon>Intoshia</taxon>
    </lineage>
</organism>
<evidence type="ECO:0000256" key="1">
    <source>
        <dbReference type="ARBA" id="ARBA00007447"/>
    </source>
</evidence>
<comment type="caution">
    <text evidence="8">The sequence shown here is derived from an EMBL/GenBank/DDBJ whole genome shotgun (WGS) entry which is preliminary data.</text>
</comment>
<dbReference type="CDD" id="cd05471">
    <property type="entry name" value="pepsin_like"/>
    <property type="match status" value="1"/>
</dbReference>
<evidence type="ECO:0000256" key="2">
    <source>
        <dbReference type="ARBA" id="ARBA00022670"/>
    </source>
</evidence>
<name>A0A177ART1_9BILA</name>
<evidence type="ECO:0000256" key="5">
    <source>
        <dbReference type="ARBA" id="ARBA00022801"/>
    </source>
</evidence>
<evidence type="ECO:0000259" key="7">
    <source>
        <dbReference type="PROSITE" id="PS51767"/>
    </source>
</evidence>
<evidence type="ECO:0000313" key="8">
    <source>
        <dbReference type="EMBL" id="OAF64727.1"/>
    </source>
</evidence>
<dbReference type="InterPro" id="IPR033121">
    <property type="entry name" value="PEPTIDASE_A1"/>
</dbReference>
<dbReference type="SUPFAM" id="SSF50630">
    <property type="entry name" value="Acid proteases"/>
    <property type="match status" value="1"/>
</dbReference>
<dbReference type="PANTHER" id="PTHR47965">
    <property type="entry name" value="ASPARTYL PROTEASE-RELATED"/>
    <property type="match status" value="1"/>
</dbReference>
<sequence length="220" mass="25455">MTFYLKVLLYLYLINQIKKSNTTPLVSPINKDMVMEIYFGSMKIPIKVLVDTGSEMLVLPCYDDNPSGLDLTGSKTLKILDTEKSIHYVDGTVSGFLATDYIYINTTEILIEFLCFNKQDHFYEYTYQWDGIMGLNMKYIENMDESIIASLHNIKKQTQFGITICQKNNDQFIVDNLRPKGIKVNLINSDYFSVQMTSIKINDHDIQLECENQDRETAYL</sequence>
<dbReference type="PROSITE" id="PS51767">
    <property type="entry name" value="PEPTIDASE_A1"/>
    <property type="match status" value="1"/>
</dbReference>
<feature type="domain" description="Peptidase A1" evidence="7">
    <location>
        <begin position="33"/>
        <end position="220"/>
    </location>
</feature>
<dbReference type="InterPro" id="IPR034164">
    <property type="entry name" value="Pepsin-like_dom"/>
</dbReference>
<dbReference type="GO" id="GO:0006508">
    <property type="term" value="P:proteolysis"/>
    <property type="evidence" value="ECO:0007669"/>
    <property type="project" value="UniProtKB-KW"/>
</dbReference>
<accession>A0A177ART1</accession>
<keyword evidence="5" id="KW-0378">Hydrolase</keyword>
<gene>
    <name evidence="8" type="ORF">A3Q56_07569</name>
</gene>
<evidence type="ECO:0000256" key="6">
    <source>
        <dbReference type="ARBA" id="ARBA00023145"/>
    </source>
</evidence>
<evidence type="ECO:0000313" key="9">
    <source>
        <dbReference type="Proteomes" id="UP000078046"/>
    </source>
</evidence>
<dbReference type="InterPro" id="IPR001461">
    <property type="entry name" value="Aspartic_peptidase_A1"/>
</dbReference>
<keyword evidence="3" id="KW-0732">Signal</keyword>
<protein>
    <recommendedName>
        <fullName evidence="7">Peptidase A1 domain-containing protein</fullName>
    </recommendedName>
</protein>
<proteinExistence type="inferred from homology"/>
<reference evidence="8 9" key="1">
    <citation type="submission" date="2016-04" db="EMBL/GenBank/DDBJ databases">
        <title>The genome of Intoshia linei affirms orthonectids as highly simplified spiralians.</title>
        <authorList>
            <person name="Mikhailov K.V."/>
            <person name="Slusarev G.S."/>
            <person name="Nikitin M.A."/>
            <person name="Logacheva M.D."/>
            <person name="Penin A."/>
            <person name="Aleoshin V."/>
            <person name="Panchin Y.V."/>
        </authorList>
    </citation>
    <scope>NUCLEOTIDE SEQUENCE [LARGE SCALE GENOMIC DNA]</scope>
    <source>
        <strain evidence="8">Intl2013</strain>
        <tissue evidence="8">Whole animal</tissue>
    </source>
</reference>
<dbReference type="OrthoDB" id="2747330at2759"/>
<dbReference type="Pfam" id="PF00026">
    <property type="entry name" value="Asp"/>
    <property type="match status" value="1"/>
</dbReference>
<dbReference type="PROSITE" id="PS00141">
    <property type="entry name" value="ASP_PROTEASE"/>
    <property type="match status" value="1"/>
</dbReference>
<evidence type="ECO:0000256" key="4">
    <source>
        <dbReference type="ARBA" id="ARBA00022750"/>
    </source>
</evidence>